<sequence>MKSYPGTSANQQTIYYSRQHRLMDMFSLAHSLALVKRVSEISDFQACPKIITMHGHLGQAAAVVSAQGPDDGVHDMVLQPNTTSRRPVASDCKSARGLLLRGPSLSLGRRSLCDFGCGRRLGSSAFTLLTGGRANTINQCPSCTDHAPVQRHPC</sequence>
<comment type="caution">
    <text evidence="1">The sequence shown here is derived from an EMBL/GenBank/DDBJ whole genome shotgun (WGS) entry which is preliminary data.</text>
</comment>
<proteinExistence type="predicted"/>
<dbReference type="AlphaFoldDB" id="A0A1J8QBA1"/>
<keyword evidence="2" id="KW-1185">Reference proteome</keyword>
<evidence type="ECO:0000313" key="2">
    <source>
        <dbReference type="Proteomes" id="UP000183567"/>
    </source>
</evidence>
<reference evidence="1 2" key="1">
    <citation type="submission" date="2016-03" db="EMBL/GenBank/DDBJ databases">
        <title>Comparative genomics of the ectomycorrhizal sister species Rhizopogon vinicolor and Rhizopogon vesiculosus (Basidiomycota: Boletales) reveals a divergence of the mating type B locus.</title>
        <authorList>
            <person name="Mujic A.B."/>
            <person name="Kuo A."/>
            <person name="Tritt A."/>
            <person name="Lipzen A."/>
            <person name="Chen C."/>
            <person name="Johnson J."/>
            <person name="Sharma A."/>
            <person name="Barry K."/>
            <person name="Grigoriev I.V."/>
            <person name="Spatafora J.W."/>
        </authorList>
    </citation>
    <scope>NUCLEOTIDE SEQUENCE [LARGE SCALE GENOMIC DNA]</scope>
    <source>
        <strain evidence="1 2">AM-OR11-056</strain>
    </source>
</reference>
<accession>A0A1J8QBA1</accession>
<organism evidence="1 2">
    <name type="scientific">Rhizopogon vesiculosus</name>
    <dbReference type="NCBI Taxonomy" id="180088"/>
    <lineage>
        <taxon>Eukaryota</taxon>
        <taxon>Fungi</taxon>
        <taxon>Dikarya</taxon>
        <taxon>Basidiomycota</taxon>
        <taxon>Agaricomycotina</taxon>
        <taxon>Agaricomycetes</taxon>
        <taxon>Agaricomycetidae</taxon>
        <taxon>Boletales</taxon>
        <taxon>Suillineae</taxon>
        <taxon>Rhizopogonaceae</taxon>
        <taxon>Rhizopogon</taxon>
    </lineage>
</organism>
<evidence type="ECO:0000313" key="1">
    <source>
        <dbReference type="EMBL" id="OJA17243.1"/>
    </source>
</evidence>
<name>A0A1J8QBA1_9AGAM</name>
<dbReference type="EMBL" id="LVVM01002153">
    <property type="protein sequence ID" value="OJA17243.1"/>
    <property type="molecule type" value="Genomic_DNA"/>
</dbReference>
<protein>
    <submittedName>
        <fullName evidence="1">Uncharacterized protein</fullName>
    </submittedName>
</protein>
<dbReference type="Proteomes" id="UP000183567">
    <property type="component" value="Unassembled WGS sequence"/>
</dbReference>
<gene>
    <name evidence="1" type="ORF">AZE42_10224</name>
</gene>